<dbReference type="InterPro" id="IPR006054">
    <property type="entry name" value="DnaQ"/>
</dbReference>
<dbReference type="PANTHER" id="PTHR30562">
    <property type="entry name" value="UVRC/OXIDOREDUCTASE"/>
    <property type="match status" value="1"/>
</dbReference>
<dbReference type="InterPro" id="IPR050066">
    <property type="entry name" value="UvrABC_protein_C"/>
</dbReference>
<dbReference type="EMBL" id="RKHQ01000002">
    <property type="protein sequence ID" value="ROR93696.1"/>
    <property type="molecule type" value="Genomic_DNA"/>
</dbReference>
<protein>
    <submittedName>
        <fullName evidence="4">DNA polymerase-3 subunit epsilon</fullName>
    </submittedName>
</protein>
<dbReference type="AlphaFoldDB" id="A0A3N2D1P3"/>
<dbReference type="Proteomes" id="UP000275356">
    <property type="component" value="Unassembled WGS sequence"/>
</dbReference>
<dbReference type="InterPro" id="IPR000305">
    <property type="entry name" value="GIY-YIG_endonuc"/>
</dbReference>
<dbReference type="GO" id="GO:0006289">
    <property type="term" value="P:nucleotide-excision repair"/>
    <property type="evidence" value="ECO:0007669"/>
    <property type="project" value="InterPro"/>
</dbReference>
<dbReference type="InterPro" id="IPR012337">
    <property type="entry name" value="RNaseH-like_sf"/>
</dbReference>
<accession>A0A3N2D1P3</accession>
<dbReference type="Pfam" id="PF00929">
    <property type="entry name" value="RNase_T"/>
    <property type="match status" value="1"/>
</dbReference>
<evidence type="ECO:0000313" key="4">
    <source>
        <dbReference type="EMBL" id="ROR93696.1"/>
    </source>
</evidence>
<dbReference type="Gene3D" id="3.40.1440.10">
    <property type="entry name" value="GIY-YIG endonuclease"/>
    <property type="match status" value="1"/>
</dbReference>
<dbReference type="PROSITE" id="PS50164">
    <property type="entry name" value="GIY_YIG"/>
    <property type="match status" value="1"/>
</dbReference>
<dbReference type="CDD" id="cd10434">
    <property type="entry name" value="GIY-YIG_UvrC_Cho"/>
    <property type="match status" value="1"/>
</dbReference>
<evidence type="ECO:0000313" key="5">
    <source>
        <dbReference type="Proteomes" id="UP000275356"/>
    </source>
</evidence>
<dbReference type="Gene3D" id="3.30.420.10">
    <property type="entry name" value="Ribonuclease H-like superfamily/Ribonuclease H"/>
    <property type="match status" value="1"/>
</dbReference>
<dbReference type="CDD" id="cd06127">
    <property type="entry name" value="DEDDh"/>
    <property type="match status" value="1"/>
</dbReference>
<name>A0A3N2D1P3_9MICO</name>
<dbReference type="SUPFAM" id="SSF82771">
    <property type="entry name" value="GIY-YIG endonuclease"/>
    <property type="match status" value="1"/>
</dbReference>
<dbReference type="GO" id="GO:0003887">
    <property type="term" value="F:DNA-directed DNA polymerase activity"/>
    <property type="evidence" value="ECO:0007669"/>
    <property type="project" value="InterPro"/>
</dbReference>
<feature type="compositionally biased region" description="Basic and acidic residues" evidence="2">
    <location>
        <begin position="621"/>
        <end position="633"/>
    </location>
</feature>
<gene>
    <name evidence="4" type="ORF">EDD28_3118</name>
</gene>
<keyword evidence="5" id="KW-1185">Reference proteome</keyword>
<dbReference type="GO" id="GO:0009380">
    <property type="term" value="C:excinuclease repair complex"/>
    <property type="evidence" value="ECO:0007669"/>
    <property type="project" value="TreeGrafter"/>
</dbReference>
<evidence type="ECO:0000259" key="3">
    <source>
        <dbReference type="PROSITE" id="PS50164"/>
    </source>
</evidence>
<dbReference type="GO" id="GO:0003677">
    <property type="term" value="F:DNA binding"/>
    <property type="evidence" value="ECO:0007669"/>
    <property type="project" value="InterPro"/>
</dbReference>
<reference evidence="4 5" key="1">
    <citation type="submission" date="2018-11" db="EMBL/GenBank/DDBJ databases">
        <title>Sequencing the genomes of 1000 actinobacteria strains.</title>
        <authorList>
            <person name="Klenk H.-P."/>
        </authorList>
    </citation>
    <scope>NUCLEOTIDE SEQUENCE [LARGE SCALE GENOMIC DNA]</scope>
    <source>
        <strain evidence="4 5">DSM 13521</strain>
    </source>
</reference>
<dbReference type="Pfam" id="PF01541">
    <property type="entry name" value="GIY-YIG"/>
    <property type="match status" value="1"/>
</dbReference>
<dbReference type="OrthoDB" id="9803913at2"/>
<dbReference type="InterPro" id="IPR035901">
    <property type="entry name" value="GIY-YIG_endonuc_sf"/>
</dbReference>
<dbReference type="InterPro" id="IPR013520">
    <property type="entry name" value="Ribonucl_H"/>
</dbReference>
<dbReference type="NCBIfam" id="TIGR00573">
    <property type="entry name" value="dnaq"/>
    <property type="match status" value="1"/>
</dbReference>
<feature type="region of interest" description="Disordered" evidence="2">
    <location>
        <begin position="608"/>
        <end position="656"/>
    </location>
</feature>
<dbReference type="SMART" id="SM00479">
    <property type="entry name" value="EXOIII"/>
    <property type="match status" value="1"/>
</dbReference>
<feature type="domain" description="GIY-YIG" evidence="3">
    <location>
        <begin position="243"/>
        <end position="321"/>
    </location>
</feature>
<sequence length="656" mass="69951">MSVVGRSVCRVVTSLPTTTQPDDPALAVQPSLLADGPALHAVDFVVVDLETTGGAATGDRITEIGAVRVRGGEVLGELGTLVNPGRAIPPTITVLTGITDAMVVAAPSEEEVVPTFLEFARDAVLVAHNARFDVGFLRAACDRLGIEWPRPLVVDTLALARRVVTRDEAPNHKLGSLARLFHAAVAPDHRALTDARATVDVLHGLLARLAPLGVTHLDDLVTAADPVPEAVRRKATLADGLPQLPGVYQFLDASDRILYVGTATNLRTRVRSYFTAAEKRRRITEMVRIAARVHPIPVPTPLEASVRELRLIAQHSPPYNRRSRSPGAEPWIRLTDEAFPRASIVRTPPASGPVLGPFRSRGLATAALEALTGAFGLRSCTERLPLSPRPGHGACALRELGRCGAPCVGDVDRSGYLPAVEAFTRFAAGDAREYLAHAAARLDRLVAQERFEEAAVERDRCQALLRGAARAQHLRALRCAELLAARPRDDARSTTGRGGGSARTGGRVWEVVCIRHGRLAGTAVAASTAAVLETAEALRLTAEDVPEATTLAGAAWAEETELLWGWLDRPGVRLLAVEGAALALPRHGAAWALADLQRHLGLTHPRVLVEAEDPEQVAGRSDPEPTDPRHETGENGETDEAGEAEDERDGREAGAA</sequence>
<dbReference type="FunFam" id="3.30.420.10:FF:000045">
    <property type="entry name" value="3'-5' exonuclease DinG"/>
    <property type="match status" value="1"/>
</dbReference>
<dbReference type="GO" id="GO:0004527">
    <property type="term" value="F:exonuclease activity"/>
    <property type="evidence" value="ECO:0007669"/>
    <property type="project" value="UniProtKB-KW"/>
</dbReference>
<evidence type="ECO:0000256" key="2">
    <source>
        <dbReference type="SAM" id="MobiDB-lite"/>
    </source>
</evidence>
<organism evidence="4 5">
    <name type="scientific">Salana multivorans</name>
    <dbReference type="NCBI Taxonomy" id="120377"/>
    <lineage>
        <taxon>Bacteria</taxon>
        <taxon>Bacillati</taxon>
        <taxon>Actinomycetota</taxon>
        <taxon>Actinomycetes</taxon>
        <taxon>Micrococcales</taxon>
        <taxon>Beutenbergiaceae</taxon>
        <taxon>Salana</taxon>
    </lineage>
</organism>
<dbReference type="InterPro" id="IPR036397">
    <property type="entry name" value="RNaseH_sf"/>
</dbReference>
<feature type="compositionally biased region" description="Acidic residues" evidence="2">
    <location>
        <begin position="634"/>
        <end position="647"/>
    </location>
</feature>
<dbReference type="SMART" id="SM00465">
    <property type="entry name" value="GIYc"/>
    <property type="match status" value="1"/>
</dbReference>
<dbReference type="PANTHER" id="PTHR30562:SF1">
    <property type="entry name" value="UVRABC SYSTEM PROTEIN C"/>
    <property type="match status" value="1"/>
</dbReference>
<dbReference type="SUPFAM" id="SSF53098">
    <property type="entry name" value="Ribonuclease H-like"/>
    <property type="match status" value="1"/>
</dbReference>
<dbReference type="NCBIfam" id="NF005907">
    <property type="entry name" value="PRK07883.1-5"/>
    <property type="match status" value="1"/>
</dbReference>
<dbReference type="InterPro" id="IPR047296">
    <property type="entry name" value="GIY-YIG_UvrC_Cho"/>
</dbReference>
<proteinExistence type="predicted"/>
<comment type="caution">
    <text evidence="4">The sequence shown here is derived from an EMBL/GenBank/DDBJ whole genome shotgun (WGS) entry which is preliminary data.</text>
</comment>
<keyword evidence="1" id="KW-0540">Nuclease</keyword>
<dbReference type="NCBIfam" id="NF005905">
    <property type="entry name" value="PRK07883.1-3"/>
    <property type="match status" value="1"/>
</dbReference>
<dbReference type="GO" id="GO:0006260">
    <property type="term" value="P:DNA replication"/>
    <property type="evidence" value="ECO:0007669"/>
    <property type="project" value="InterPro"/>
</dbReference>
<evidence type="ECO:0000256" key="1">
    <source>
        <dbReference type="ARBA" id="ARBA00022839"/>
    </source>
</evidence>
<keyword evidence="1" id="KW-0269">Exonuclease</keyword>
<keyword evidence="1" id="KW-0378">Hydrolase</keyword>